<dbReference type="AlphaFoldDB" id="A0A844QF37"/>
<accession>A0A844QF37</accession>
<name>A0A844QF37_9HYPH</name>
<dbReference type="Pfam" id="PF09361">
    <property type="entry name" value="Phasin_2"/>
    <property type="match status" value="1"/>
</dbReference>
<evidence type="ECO:0000313" key="2">
    <source>
        <dbReference type="EMBL" id="MVA96698.1"/>
    </source>
</evidence>
<dbReference type="NCBIfam" id="TIGR01841">
    <property type="entry name" value="phasin"/>
    <property type="match status" value="1"/>
</dbReference>
<feature type="domain" description="Phasin" evidence="1">
    <location>
        <begin position="30"/>
        <end position="127"/>
    </location>
</feature>
<reference evidence="2 3" key="1">
    <citation type="submission" date="2019-12" db="EMBL/GenBank/DDBJ databases">
        <title>Nitratireductor arenosus sp. nov., Isolated from sea sand, Jeju island, South Korea.</title>
        <authorList>
            <person name="Kim W."/>
        </authorList>
    </citation>
    <scope>NUCLEOTIDE SEQUENCE [LARGE SCALE GENOMIC DNA]</scope>
    <source>
        <strain evidence="2 3">CAU 1489</strain>
    </source>
</reference>
<evidence type="ECO:0000313" key="3">
    <source>
        <dbReference type="Proteomes" id="UP000463224"/>
    </source>
</evidence>
<dbReference type="Proteomes" id="UP000463224">
    <property type="component" value="Unassembled WGS sequence"/>
</dbReference>
<dbReference type="EMBL" id="WPHG01000001">
    <property type="protein sequence ID" value="MVA96698.1"/>
    <property type="molecule type" value="Genomic_DNA"/>
</dbReference>
<dbReference type="InterPro" id="IPR010127">
    <property type="entry name" value="Phasin_subfam-1"/>
</dbReference>
<dbReference type="InterPro" id="IPR018968">
    <property type="entry name" value="Phasin"/>
</dbReference>
<organism evidence="2 3">
    <name type="scientific">Nitratireductor arenosus</name>
    <dbReference type="NCBI Taxonomy" id="2682096"/>
    <lineage>
        <taxon>Bacteria</taxon>
        <taxon>Pseudomonadati</taxon>
        <taxon>Pseudomonadota</taxon>
        <taxon>Alphaproteobacteria</taxon>
        <taxon>Hyphomicrobiales</taxon>
        <taxon>Phyllobacteriaceae</taxon>
        <taxon>Nitratireductor</taxon>
    </lineage>
</organism>
<sequence>MAKKPQSDSIIDLFAKFGEDLKMPNMDIERVIEHHRKNLEAFEKATRTAAAGAGDVFGRQRAALEETLREASEMARSFQAPGNPQDLLAKQADFARRSFEAAVRNASEIGEVMRKSSGESVEILRERIREVMADMRDDSGARK</sequence>
<proteinExistence type="predicted"/>
<protein>
    <submittedName>
        <fullName evidence="2">TIGR01841 family phasin</fullName>
    </submittedName>
</protein>
<comment type="caution">
    <text evidence="2">The sequence shown here is derived from an EMBL/GenBank/DDBJ whole genome shotgun (WGS) entry which is preliminary data.</text>
</comment>
<gene>
    <name evidence="2" type="primary">phaP</name>
    <name evidence="2" type="ORF">GN330_05480</name>
</gene>
<keyword evidence="3" id="KW-1185">Reference proteome</keyword>
<dbReference type="RefSeq" id="WP_156711611.1">
    <property type="nucleotide sequence ID" value="NZ_WPHG01000001.1"/>
</dbReference>
<evidence type="ECO:0000259" key="1">
    <source>
        <dbReference type="Pfam" id="PF09361"/>
    </source>
</evidence>